<dbReference type="PROSITE" id="PS51702">
    <property type="entry name" value="HTH_MU"/>
    <property type="match status" value="1"/>
</dbReference>
<comment type="caution">
    <text evidence="3">The sequence shown here is derived from an EMBL/GenBank/DDBJ whole genome shotgun (WGS) entry which is preliminary data.</text>
</comment>
<dbReference type="InterPro" id="IPR003314">
    <property type="entry name" value="Mu-type_HTH"/>
</dbReference>
<dbReference type="GO" id="GO:0003677">
    <property type="term" value="F:DNA binding"/>
    <property type="evidence" value="ECO:0007669"/>
    <property type="project" value="InterPro"/>
</dbReference>
<dbReference type="EMBL" id="BSFH01000030">
    <property type="protein sequence ID" value="GLK64872.1"/>
    <property type="molecule type" value="Genomic_DNA"/>
</dbReference>
<proteinExistence type="predicted"/>
<protein>
    <recommendedName>
        <fullName evidence="2">HTH Mu-type domain-containing protein</fullName>
    </recommendedName>
</protein>
<evidence type="ECO:0000313" key="4">
    <source>
        <dbReference type="Proteomes" id="UP001143349"/>
    </source>
</evidence>
<dbReference type="InterPro" id="IPR009061">
    <property type="entry name" value="DNA-bd_dom_put_sf"/>
</dbReference>
<reference evidence="3" key="2">
    <citation type="submission" date="2023-01" db="EMBL/GenBank/DDBJ databases">
        <authorList>
            <person name="Sun Q."/>
            <person name="Evtushenko L."/>
        </authorList>
    </citation>
    <scope>NUCLEOTIDE SEQUENCE</scope>
    <source>
        <strain evidence="3">VKM B-2222</strain>
    </source>
</reference>
<evidence type="ECO:0000256" key="1">
    <source>
        <dbReference type="SAM" id="MobiDB-lite"/>
    </source>
</evidence>
<dbReference type="SUPFAM" id="SSF46955">
    <property type="entry name" value="Putative DNA-binding domain"/>
    <property type="match status" value="1"/>
</dbReference>
<reference evidence="3" key="1">
    <citation type="journal article" date="2014" name="Int. J. Syst. Evol. Microbiol.">
        <title>Complete genome sequence of Corynebacterium casei LMG S-19264T (=DSM 44701T), isolated from a smear-ripened cheese.</title>
        <authorList>
            <consortium name="US DOE Joint Genome Institute (JGI-PGF)"/>
            <person name="Walter F."/>
            <person name="Albersmeier A."/>
            <person name="Kalinowski J."/>
            <person name="Ruckert C."/>
        </authorList>
    </citation>
    <scope>NUCLEOTIDE SEQUENCE</scope>
    <source>
        <strain evidence="3">VKM B-2222</strain>
    </source>
</reference>
<dbReference type="Gene3D" id="1.10.10.10">
    <property type="entry name" value="Winged helix-like DNA-binding domain superfamily/Winged helix DNA-binding domain"/>
    <property type="match status" value="1"/>
</dbReference>
<accession>A0AAD3NZN1</accession>
<gene>
    <name evidence="3" type="ORF">GCM10017635_23430</name>
</gene>
<evidence type="ECO:0000259" key="2">
    <source>
        <dbReference type="PROSITE" id="PS51702"/>
    </source>
</evidence>
<name>A0AAD3NZN1_9RHOB</name>
<sequence>MAAEKDDACKWFTAGEAAKLAEIHQVLGVPATRWGMTKQLKGDDGAGPPSELCRKREGQRGGGALEYHWTAFD</sequence>
<dbReference type="AlphaFoldDB" id="A0AAD3NZN1"/>
<dbReference type="Proteomes" id="UP001143349">
    <property type="component" value="Unassembled WGS sequence"/>
</dbReference>
<keyword evidence="4" id="KW-1185">Reference proteome</keyword>
<dbReference type="InterPro" id="IPR036388">
    <property type="entry name" value="WH-like_DNA-bd_sf"/>
</dbReference>
<evidence type="ECO:0000313" key="3">
    <source>
        <dbReference type="EMBL" id="GLK64872.1"/>
    </source>
</evidence>
<feature type="domain" description="HTH Mu-type" evidence="2">
    <location>
        <begin position="14"/>
        <end position="73"/>
    </location>
</feature>
<dbReference type="RefSeq" id="WP_010397454.1">
    <property type="nucleotide sequence ID" value="NZ_BSFH01000030.1"/>
</dbReference>
<organism evidence="3 4">
    <name type="scientific">Paracoccus kondratievae</name>
    <dbReference type="NCBI Taxonomy" id="135740"/>
    <lineage>
        <taxon>Bacteria</taxon>
        <taxon>Pseudomonadati</taxon>
        <taxon>Pseudomonadota</taxon>
        <taxon>Alphaproteobacteria</taxon>
        <taxon>Rhodobacterales</taxon>
        <taxon>Paracoccaceae</taxon>
        <taxon>Paracoccus</taxon>
    </lineage>
</organism>
<feature type="region of interest" description="Disordered" evidence="1">
    <location>
        <begin position="38"/>
        <end position="60"/>
    </location>
</feature>